<evidence type="ECO:0000256" key="7">
    <source>
        <dbReference type="ARBA" id="ARBA00023326"/>
    </source>
</evidence>
<evidence type="ECO:0008006" key="11">
    <source>
        <dbReference type="Google" id="ProtNLM"/>
    </source>
</evidence>
<dbReference type="InterPro" id="IPR029058">
    <property type="entry name" value="AB_hydrolase_fold"/>
</dbReference>
<evidence type="ECO:0000256" key="8">
    <source>
        <dbReference type="SAM" id="SignalP"/>
    </source>
</evidence>
<dbReference type="SUPFAM" id="SSF53474">
    <property type="entry name" value="alpha/beta-Hydrolases"/>
    <property type="match status" value="1"/>
</dbReference>
<keyword evidence="6" id="KW-0119">Carbohydrate metabolism</keyword>
<evidence type="ECO:0000256" key="4">
    <source>
        <dbReference type="ARBA" id="ARBA00022729"/>
    </source>
</evidence>
<dbReference type="PANTHER" id="PTHR38050:SF2">
    <property type="entry name" value="FERULOYL ESTERASE C-RELATED"/>
    <property type="match status" value="1"/>
</dbReference>
<reference evidence="9 10" key="1">
    <citation type="submission" date="2015-10" db="EMBL/GenBank/DDBJ databases">
        <title>Metagenome-Assembled Genomes uncover a global brackish microbiome.</title>
        <authorList>
            <person name="Hugerth L.W."/>
            <person name="Larsson J."/>
            <person name="Alneberg J."/>
            <person name="Lindh M.V."/>
            <person name="Legrand C."/>
            <person name="Pinhassi J."/>
            <person name="Andersson A.F."/>
        </authorList>
    </citation>
    <scope>NUCLEOTIDE SEQUENCE [LARGE SCALE GENOMIC DNA]</scope>
    <source>
        <strain evidence="9">BACL26 MAG-121220-bin70</strain>
    </source>
</reference>
<keyword evidence="5" id="KW-0378">Hydrolase</keyword>
<evidence type="ECO:0000256" key="5">
    <source>
        <dbReference type="ARBA" id="ARBA00022801"/>
    </source>
</evidence>
<organism evidence="9 10">
    <name type="scientific">SAR92 bacterium BACL26 MAG-121220-bin70</name>
    <dbReference type="NCBI Taxonomy" id="1655626"/>
    <lineage>
        <taxon>Bacteria</taxon>
        <taxon>Pseudomonadati</taxon>
        <taxon>Pseudomonadota</taxon>
        <taxon>Gammaproteobacteria</taxon>
        <taxon>Cellvibrionales</taxon>
        <taxon>Porticoccaceae</taxon>
        <taxon>SAR92 clade</taxon>
    </lineage>
</organism>
<feature type="signal peptide" evidence="8">
    <location>
        <begin position="1"/>
        <end position="21"/>
    </location>
</feature>
<dbReference type="PANTHER" id="PTHR38050">
    <property type="match status" value="1"/>
</dbReference>
<keyword evidence="7" id="KW-0624">Polysaccharide degradation</keyword>
<dbReference type="EMBL" id="LICA01000684">
    <property type="protein sequence ID" value="KRO90630.1"/>
    <property type="molecule type" value="Genomic_DNA"/>
</dbReference>
<comment type="subcellular location">
    <subcellularLocation>
        <location evidence="1">Secreted</location>
    </subcellularLocation>
</comment>
<keyword evidence="4 8" id="KW-0732">Signal</keyword>
<evidence type="ECO:0000313" key="10">
    <source>
        <dbReference type="Proteomes" id="UP000051213"/>
    </source>
</evidence>
<dbReference type="GO" id="GO:0045493">
    <property type="term" value="P:xylan catabolic process"/>
    <property type="evidence" value="ECO:0007669"/>
    <property type="project" value="UniProtKB-KW"/>
</dbReference>
<evidence type="ECO:0000256" key="3">
    <source>
        <dbReference type="ARBA" id="ARBA00022651"/>
    </source>
</evidence>
<sequence>MKLLLIALLLMSPLSIGDAFTGEKIFSHQGLQRTYWLHVPADLEPDAPLMVVIHGYTSAAKYIMDYSKMNDIADREGFVVVYPQGTLDLGGNTFFNVGYDFHIDSSVDDLAFIRELVIDVRDSYESNPSKIFATGMSNGGDMSYMLACTSTDIFKAFAPVAGVLMKETRDSCNIDAPIPLFEIHGTADDISLYQGDMDNSDGYGAYLDLPSSTQFFVEANGLNKKTAIKLEDKDPNDGSSITFERYYADHNSQQVWFYIIEGGGHHWPGAQVPWWKYPMDWVRAQSGNRDINASEEVWSFFSEYL</sequence>
<name>A0A0R2TUD6_9GAMM</name>
<dbReference type="InterPro" id="IPR010126">
    <property type="entry name" value="Esterase_phb"/>
</dbReference>
<keyword evidence="2" id="KW-0964">Secreted</keyword>
<dbReference type="AlphaFoldDB" id="A0A0R2TUD6"/>
<dbReference type="Gene3D" id="3.40.50.1820">
    <property type="entry name" value="alpha/beta hydrolase"/>
    <property type="match status" value="1"/>
</dbReference>
<dbReference type="GO" id="GO:0005576">
    <property type="term" value="C:extracellular region"/>
    <property type="evidence" value="ECO:0007669"/>
    <property type="project" value="UniProtKB-SubCell"/>
</dbReference>
<dbReference type="GO" id="GO:0030600">
    <property type="term" value="F:feruloyl esterase activity"/>
    <property type="evidence" value="ECO:0007669"/>
    <property type="project" value="InterPro"/>
</dbReference>
<dbReference type="InterPro" id="IPR043595">
    <property type="entry name" value="FaeB/C/D"/>
</dbReference>
<protein>
    <recommendedName>
        <fullName evidence="11">Esterase</fullName>
    </recommendedName>
</protein>
<comment type="caution">
    <text evidence="9">The sequence shown here is derived from an EMBL/GenBank/DDBJ whole genome shotgun (WGS) entry which is preliminary data.</text>
</comment>
<evidence type="ECO:0000256" key="6">
    <source>
        <dbReference type="ARBA" id="ARBA00023277"/>
    </source>
</evidence>
<dbReference type="Pfam" id="PF10503">
    <property type="entry name" value="Esterase_PHB"/>
    <property type="match status" value="1"/>
</dbReference>
<keyword evidence="3" id="KW-0858">Xylan degradation</keyword>
<gene>
    <name evidence="9" type="ORF">ABS24_09380</name>
</gene>
<dbReference type="Proteomes" id="UP000051213">
    <property type="component" value="Unassembled WGS sequence"/>
</dbReference>
<feature type="chain" id="PRO_5006425011" description="Esterase" evidence="8">
    <location>
        <begin position="22"/>
        <end position="305"/>
    </location>
</feature>
<proteinExistence type="predicted"/>
<evidence type="ECO:0000256" key="2">
    <source>
        <dbReference type="ARBA" id="ARBA00022525"/>
    </source>
</evidence>
<accession>A0A0R2TUD6</accession>
<evidence type="ECO:0000313" key="9">
    <source>
        <dbReference type="EMBL" id="KRO90630.1"/>
    </source>
</evidence>
<evidence type="ECO:0000256" key="1">
    <source>
        <dbReference type="ARBA" id="ARBA00004613"/>
    </source>
</evidence>